<name>A0A3S1BSM5_ELYCH</name>
<dbReference type="GO" id="GO:0005694">
    <property type="term" value="C:chromosome"/>
    <property type="evidence" value="ECO:0007669"/>
    <property type="project" value="UniProtKB-SubCell"/>
</dbReference>
<feature type="region of interest" description="Disordered" evidence="16">
    <location>
        <begin position="331"/>
        <end position="414"/>
    </location>
</feature>
<dbReference type="AlphaFoldDB" id="A0A3S1BSM5"/>
<keyword evidence="9" id="KW-0378">Hydrolase</keyword>
<dbReference type="InterPro" id="IPR006640">
    <property type="entry name" value="SprT-like_domain"/>
</dbReference>
<evidence type="ECO:0000313" key="18">
    <source>
        <dbReference type="EMBL" id="RUS90566.1"/>
    </source>
</evidence>
<evidence type="ECO:0000256" key="11">
    <source>
        <dbReference type="ARBA" id="ARBA00023049"/>
    </source>
</evidence>
<feature type="region of interest" description="Disordered" evidence="16">
    <location>
        <begin position="430"/>
        <end position="462"/>
    </location>
</feature>
<protein>
    <recommendedName>
        <fullName evidence="14">Protein with SprT-like domain at the N terminus</fullName>
    </recommendedName>
</protein>
<feature type="region of interest" description="Disordered" evidence="16">
    <location>
        <begin position="699"/>
        <end position="732"/>
    </location>
</feature>
<dbReference type="GO" id="GO:0006281">
    <property type="term" value="P:DNA repair"/>
    <property type="evidence" value="ECO:0007669"/>
    <property type="project" value="UniProtKB-KW"/>
</dbReference>
<dbReference type="GO" id="GO:0031593">
    <property type="term" value="F:polyubiquitin modification-dependent protein binding"/>
    <property type="evidence" value="ECO:0007669"/>
    <property type="project" value="TreeGrafter"/>
</dbReference>
<dbReference type="GO" id="GO:0008270">
    <property type="term" value="F:zinc ion binding"/>
    <property type="evidence" value="ECO:0007669"/>
    <property type="project" value="UniProtKB-KW"/>
</dbReference>
<keyword evidence="4" id="KW-0158">Chromosome</keyword>
<proteinExistence type="inferred from homology"/>
<feature type="compositionally biased region" description="Polar residues" evidence="16">
    <location>
        <begin position="656"/>
        <end position="675"/>
    </location>
</feature>
<keyword evidence="11" id="KW-0482">Metalloprotease</keyword>
<evidence type="ECO:0000256" key="10">
    <source>
        <dbReference type="ARBA" id="ARBA00022833"/>
    </source>
</evidence>
<sequence length="800" mass="88104">MLASFGFDDLDLARRLQEEYDKEAAAQLAAESNSELSRSSGGGSSTDKYNASHSQHSSSSVDMGISPVDPSLEVTDPNPDIRELFLQFNDQFFWGKLLGIEVKWSPRMTLCAGLCVYEGHGGLCSVRLSLPLLKLRPRKDLVETLLHEMIHAFLFVTDHEKDHDDHGPNFKKHMNRINKETGADISIYHTFHDEVASYQQHWWKCDGPCQKRPPYYGMVKRAMNRAPSLRDPWFGEHQATCGGTFLKVKEPEGYGQKKGKAKVEKNDKLQSGTSDLRAFVGKGVTLGGSSTFGKSVPTSSLKGANGTGNRDNGKEKGLAVITNGVLTHKKTSGVLDKKHGSLKQPPEKSSSPLFSSIASTSGTTGNKSTSSSTKFNNGSNGGISQSQSSGKIQRPSIGSPGASSRKPVVKGKGKFNDNITLLELFKRRQAREKARQNGSEQEPIVLDAQVKKEPDSASEQNSCIKEKETVKIKVEKERNLKDDDDDCVVDLTLPDEDDFRCESPKTATPDRLSDIQAKPKVKVNKHWKNIFPSLSDKKRRDKLKGSIKGKFPRNFVSVCEGGHYDDVSVKSKHKRPKGEKKKHKYIFDELDSNDDLWNEEESSVSTRKPNDPNLSSQSNASDDDHSGPGTDRSRSHNNSTPGDQDCQRSPIPVKTIDQSNPTRSDGGSVPSTSGLNGYRLGKGKTGLSFLAQVRKKIRDEMRQSNGSSRSNVECSVSSESESRASVKRHSDVAFEDENIDDLNPRAKKHSVGGIEEFVAEEEVVRRGDNQGSAARMVTCPACAQLVLESNINEHLDRCLV</sequence>
<feature type="compositionally biased region" description="Basic residues" evidence="16">
    <location>
        <begin position="570"/>
        <end position="584"/>
    </location>
</feature>
<feature type="compositionally biased region" description="Acidic residues" evidence="16">
    <location>
        <begin position="588"/>
        <end position="602"/>
    </location>
</feature>
<dbReference type="Gene3D" id="3.30.160.60">
    <property type="entry name" value="Classic Zinc Finger"/>
    <property type="match status" value="1"/>
</dbReference>
<keyword evidence="8 15" id="KW-0863">Zinc-finger</keyword>
<feature type="domain" description="UBZ4-type" evidence="17">
    <location>
        <begin position="776"/>
        <end position="800"/>
    </location>
</feature>
<feature type="compositionally biased region" description="Low complexity" evidence="16">
    <location>
        <begin position="707"/>
        <end position="719"/>
    </location>
</feature>
<comment type="caution">
    <text evidence="18">The sequence shown here is derived from an EMBL/GenBank/DDBJ whole genome shotgun (WGS) entry which is preliminary data.</text>
</comment>
<feature type="compositionally biased region" description="Basic and acidic residues" evidence="16">
    <location>
        <begin position="622"/>
        <end position="634"/>
    </location>
</feature>
<dbReference type="InterPro" id="IPR044245">
    <property type="entry name" value="Spartan"/>
</dbReference>
<evidence type="ECO:0000256" key="16">
    <source>
        <dbReference type="SAM" id="MobiDB-lite"/>
    </source>
</evidence>
<comment type="subcellular location">
    <subcellularLocation>
        <location evidence="2">Chromosome</location>
    </subcellularLocation>
    <subcellularLocation>
        <location evidence="1">Nucleus</location>
    </subcellularLocation>
</comment>
<accession>A0A3S1BSM5</accession>
<dbReference type="GO" id="GO:0005634">
    <property type="term" value="C:nucleus"/>
    <property type="evidence" value="ECO:0007669"/>
    <property type="project" value="UniProtKB-SubCell"/>
</dbReference>
<keyword evidence="7 15" id="KW-0227">DNA damage</keyword>
<evidence type="ECO:0000259" key="17">
    <source>
        <dbReference type="PROSITE" id="PS51908"/>
    </source>
</evidence>
<evidence type="ECO:0000256" key="1">
    <source>
        <dbReference type="ARBA" id="ARBA00004123"/>
    </source>
</evidence>
<evidence type="ECO:0000256" key="9">
    <source>
        <dbReference type="ARBA" id="ARBA00022801"/>
    </source>
</evidence>
<dbReference type="GO" id="GO:0006508">
    <property type="term" value="P:proteolysis"/>
    <property type="evidence" value="ECO:0007669"/>
    <property type="project" value="UniProtKB-KW"/>
</dbReference>
<dbReference type="Pfam" id="PF10263">
    <property type="entry name" value="SprT-like"/>
    <property type="match status" value="1"/>
</dbReference>
<evidence type="ECO:0000256" key="13">
    <source>
        <dbReference type="ARBA" id="ARBA00023242"/>
    </source>
</evidence>
<keyword evidence="13" id="KW-0539">Nucleus</keyword>
<feature type="region of interest" description="Disordered" evidence="16">
    <location>
        <begin position="24"/>
        <end position="73"/>
    </location>
</feature>
<dbReference type="GO" id="GO:0003697">
    <property type="term" value="F:single-stranded DNA binding"/>
    <property type="evidence" value="ECO:0007669"/>
    <property type="project" value="InterPro"/>
</dbReference>
<feature type="compositionally biased region" description="Polar residues" evidence="16">
    <location>
        <begin position="603"/>
        <end position="620"/>
    </location>
</feature>
<feature type="compositionally biased region" description="Basic and acidic residues" evidence="16">
    <location>
        <begin position="720"/>
        <end position="732"/>
    </location>
</feature>
<comment type="similarity">
    <text evidence="3">Belongs to the Spartan family.</text>
</comment>
<dbReference type="Pfam" id="PF22934">
    <property type="entry name" value="SPRTN_ZBD"/>
    <property type="match status" value="1"/>
</dbReference>
<dbReference type="STRING" id="188477.A0A3S1BSM5"/>
<dbReference type="Proteomes" id="UP000271974">
    <property type="component" value="Unassembled WGS sequence"/>
</dbReference>
<dbReference type="InterPro" id="IPR006642">
    <property type="entry name" value="Rad18_UBZ4"/>
</dbReference>
<keyword evidence="10" id="KW-0862">Zinc</keyword>
<feature type="compositionally biased region" description="Polar residues" evidence="16">
    <location>
        <begin position="290"/>
        <end position="310"/>
    </location>
</feature>
<keyword evidence="19" id="KW-1185">Reference proteome</keyword>
<evidence type="ECO:0000256" key="4">
    <source>
        <dbReference type="ARBA" id="ARBA00022454"/>
    </source>
</evidence>
<feature type="region of interest" description="Disordered" evidence="16">
    <location>
        <begin position="565"/>
        <end position="682"/>
    </location>
</feature>
<evidence type="ECO:0000256" key="15">
    <source>
        <dbReference type="PROSITE-ProRule" id="PRU01256"/>
    </source>
</evidence>
<dbReference type="PANTHER" id="PTHR21220:SF0">
    <property type="entry name" value="DNA-DEPENDENT METALLOPROTEASE SPRTN"/>
    <property type="match status" value="1"/>
</dbReference>
<evidence type="ECO:0000256" key="3">
    <source>
        <dbReference type="ARBA" id="ARBA00010724"/>
    </source>
</evidence>
<evidence type="ECO:0000256" key="8">
    <source>
        <dbReference type="ARBA" id="ARBA00022771"/>
    </source>
</evidence>
<evidence type="ECO:0000256" key="2">
    <source>
        <dbReference type="ARBA" id="ARBA00004286"/>
    </source>
</evidence>
<feature type="compositionally biased region" description="Low complexity" evidence="16">
    <location>
        <begin position="359"/>
        <end position="393"/>
    </location>
</feature>
<dbReference type="SMART" id="SM00731">
    <property type="entry name" value="SprT"/>
    <property type="match status" value="1"/>
</dbReference>
<dbReference type="GO" id="GO:0004222">
    <property type="term" value="F:metalloendopeptidase activity"/>
    <property type="evidence" value="ECO:0007669"/>
    <property type="project" value="InterPro"/>
</dbReference>
<keyword evidence="5" id="KW-0645">Protease</keyword>
<gene>
    <name evidence="18" type="ORF">EGW08_001654</name>
</gene>
<reference evidence="18 19" key="1">
    <citation type="submission" date="2019-01" db="EMBL/GenBank/DDBJ databases">
        <title>A draft genome assembly of the solar-powered sea slug Elysia chlorotica.</title>
        <authorList>
            <person name="Cai H."/>
            <person name="Li Q."/>
            <person name="Fang X."/>
            <person name="Li J."/>
            <person name="Curtis N.E."/>
            <person name="Altenburger A."/>
            <person name="Shibata T."/>
            <person name="Feng M."/>
            <person name="Maeda T."/>
            <person name="Schwartz J.A."/>
            <person name="Shigenobu S."/>
            <person name="Lundholm N."/>
            <person name="Nishiyama T."/>
            <person name="Yang H."/>
            <person name="Hasebe M."/>
            <person name="Li S."/>
            <person name="Pierce S.K."/>
            <person name="Wang J."/>
        </authorList>
    </citation>
    <scope>NUCLEOTIDE SEQUENCE [LARGE SCALE GENOMIC DNA]</scope>
    <source>
        <strain evidence="18">EC2010</strain>
        <tissue evidence="18">Whole organism of an adult</tissue>
    </source>
</reference>
<dbReference type="PROSITE" id="PS51908">
    <property type="entry name" value="ZF_UBZ4"/>
    <property type="match status" value="1"/>
</dbReference>
<dbReference type="SMART" id="SM00734">
    <property type="entry name" value="ZnF_Rad18"/>
    <property type="match status" value="1"/>
</dbReference>
<evidence type="ECO:0000256" key="6">
    <source>
        <dbReference type="ARBA" id="ARBA00022723"/>
    </source>
</evidence>
<evidence type="ECO:0000256" key="5">
    <source>
        <dbReference type="ARBA" id="ARBA00022670"/>
    </source>
</evidence>
<evidence type="ECO:0000256" key="12">
    <source>
        <dbReference type="ARBA" id="ARBA00023204"/>
    </source>
</evidence>
<feature type="region of interest" description="Disordered" evidence="16">
    <location>
        <begin position="290"/>
        <end position="315"/>
    </location>
</feature>
<dbReference type="EMBL" id="RQTK01000029">
    <property type="protein sequence ID" value="RUS90566.1"/>
    <property type="molecule type" value="Genomic_DNA"/>
</dbReference>
<feature type="compositionally biased region" description="Polar residues" evidence="16">
    <location>
        <begin position="347"/>
        <end position="358"/>
    </location>
</feature>
<evidence type="ECO:0000313" key="19">
    <source>
        <dbReference type="Proteomes" id="UP000271974"/>
    </source>
</evidence>
<organism evidence="18 19">
    <name type="scientific">Elysia chlorotica</name>
    <name type="common">Eastern emerald elysia</name>
    <name type="synonym">Sea slug</name>
    <dbReference type="NCBI Taxonomy" id="188477"/>
    <lineage>
        <taxon>Eukaryota</taxon>
        <taxon>Metazoa</taxon>
        <taxon>Spiralia</taxon>
        <taxon>Lophotrochozoa</taxon>
        <taxon>Mollusca</taxon>
        <taxon>Gastropoda</taxon>
        <taxon>Heterobranchia</taxon>
        <taxon>Euthyneura</taxon>
        <taxon>Panpulmonata</taxon>
        <taxon>Sacoglossa</taxon>
        <taxon>Placobranchoidea</taxon>
        <taxon>Plakobranchidae</taxon>
        <taxon>Elysia</taxon>
    </lineage>
</organism>
<keyword evidence="6" id="KW-0479">Metal-binding</keyword>
<evidence type="ECO:0000256" key="14">
    <source>
        <dbReference type="ARBA" id="ARBA00030396"/>
    </source>
</evidence>
<dbReference type="PANTHER" id="PTHR21220">
    <property type="entry name" value="DNA-DEPENDENT METALLOPROTEASE SPRTN"/>
    <property type="match status" value="1"/>
</dbReference>
<evidence type="ECO:0000256" key="7">
    <source>
        <dbReference type="ARBA" id="ARBA00022763"/>
    </source>
</evidence>
<dbReference type="InterPro" id="IPR055220">
    <property type="entry name" value="SPRTN_ZBD"/>
</dbReference>
<keyword evidence="12 15" id="KW-0234">DNA repair</keyword>
<dbReference type="OrthoDB" id="5236983at2759"/>